<dbReference type="InterPro" id="IPR004240">
    <property type="entry name" value="EMP70"/>
</dbReference>
<dbReference type="OMA" id="MINSAHH"/>
<organism evidence="8 9">
    <name type="scientific">Reticulomyxa filosa</name>
    <dbReference type="NCBI Taxonomy" id="46433"/>
    <lineage>
        <taxon>Eukaryota</taxon>
        <taxon>Sar</taxon>
        <taxon>Rhizaria</taxon>
        <taxon>Retaria</taxon>
        <taxon>Foraminifera</taxon>
        <taxon>Monothalamids</taxon>
        <taxon>Reticulomyxidae</taxon>
        <taxon>Reticulomyxa</taxon>
    </lineage>
</organism>
<gene>
    <name evidence="8" type="ORF">RFI_33877</name>
</gene>
<keyword evidence="5 7" id="KW-1133">Transmembrane helix</keyword>
<evidence type="ECO:0000313" key="8">
    <source>
        <dbReference type="EMBL" id="ETO03528.1"/>
    </source>
</evidence>
<comment type="caution">
    <text evidence="8">The sequence shown here is derived from an EMBL/GenBank/DDBJ whole genome shotgun (WGS) entry which is preliminary data.</text>
</comment>
<feature type="non-terminal residue" evidence="8">
    <location>
        <position position="1"/>
    </location>
</feature>
<protein>
    <recommendedName>
        <fullName evidence="7">Transmembrane 9 superfamily member</fullName>
    </recommendedName>
</protein>
<comment type="subcellular location">
    <subcellularLocation>
        <location evidence="1">Membrane</location>
        <topology evidence="1">Multi-pass membrane protein</topology>
    </subcellularLocation>
</comment>
<name>X6LNM2_RETFI</name>
<feature type="transmembrane region" description="Helical" evidence="7">
    <location>
        <begin position="198"/>
        <end position="220"/>
    </location>
</feature>
<keyword evidence="3 7" id="KW-0812">Transmembrane</keyword>
<dbReference type="PANTHER" id="PTHR10766:SF41">
    <property type="entry name" value="TRANSMEMBRANE 9 SUPERFAMILY MEMBER 3"/>
    <property type="match status" value="1"/>
</dbReference>
<proteinExistence type="inferred from homology"/>
<evidence type="ECO:0000313" key="9">
    <source>
        <dbReference type="Proteomes" id="UP000023152"/>
    </source>
</evidence>
<evidence type="ECO:0000256" key="6">
    <source>
        <dbReference type="ARBA" id="ARBA00023136"/>
    </source>
</evidence>
<dbReference type="GO" id="GO:0016020">
    <property type="term" value="C:membrane"/>
    <property type="evidence" value="ECO:0007669"/>
    <property type="project" value="UniProtKB-SubCell"/>
</dbReference>
<comment type="similarity">
    <text evidence="2 7">Belongs to the nonaspanin (TM9SF) (TC 9.A.2) family.</text>
</comment>
<evidence type="ECO:0000256" key="2">
    <source>
        <dbReference type="ARBA" id="ARBA00005227"/>
    </source>
</evidence>
<dbReference type="Pfam" id="PF02990">
    <property type="entry name" value="EMP70"/>
    <property type="match status" value="2"/>
</dbReference>
<evidence type="ECO:0000256" key="4">
    <source>
        <dbReference type="ARBA" id="ARBA00022729"/>
    </source>
</evidence>
<feature type="transmembrane region" description="Helical" evidence="7">
    <location>
        <begin position="332"/>
        <end position="355"/>
    </location>
</feature>
<dbReference type="AlphaFoldDB" id="X6LNM2"/>
<evidence type="ECO:0000256" key="7">
    <source>
        <dbReference type="RuleBase" id="RU363079"/>
    </source>
</evidence>
<keyword evidence="9" id="KW-1185">Reference proteome</keyword>
<comment type="caution">
    <text evidence="7">Lacks conserved residue(s) required for the propagation of feature annotation.</text>
</comment>
<sequence>GNDLVHSGIEIRFNDNQTQSVECTMSLDKSKSRNLIRAIKNKYWYQMYVDDLPVWGMIGEYLPLTKQTAQHHHANLDNVLHENFAVDMMTGEKVKVFPHIFTHKAFSISFNGNRIIEVNLTSESPVLIVQQKSGDAPQSIKMTYSVNWIRTDIPFNRRFDRYLDFNFFEHQIHWLSATCEKQLHTYVSFQSKIKIRTMFALGNSFMLVIFLVGMVSLLLLRALKKDYEKIALQDEEYEKVVEETGWKKLHGDVFRAPDHLPLFSALIGTGYQLYTSCLLVILLAITGRLYDTRGTIATASVLTYAVTSLVAGYTSAQTFLEYSTKENTGWKLTMILTGLLFPIVVFAMCFFLNILSVVYNATNAISLLTFLSLFIYFLFLLKKKKKKK</sequence>
<feature type="transmembrane region" description="Helical" evidence="7">
    <location>
        <begin position="361"/>
        <end position="381"/>
    </location>
</feature>
<evidence type="ECO:0000256" key="1">
    <source>
        <dbReference type="ARBA" id="ARBA00004141"/>
    </source>
</evidence>
<keyword evidence="4" id="KW-0732">Signal</keyword>
<dbReference type="GO" id="GO:0072657">
    <property type="term" value="P:protein localization to membrane"/>
    <property type="evidence" value="ECO:0007669"/>
    <property type="project" value="TreeGrafter"/>
</dbReference>
<dbReference type="OrthoDB" id="1666796at2759"/>
<dbReference type="PANTHER" id="PTHR10766">
    <property type="entry name" value="TRANSMEMBRANE 9 SUPERFAMILY PROTEIN"/>
    <property type="match status" value="1"/>
</dbReference>
<feature type="transmembrane region" description="Helical" evidence="7">
    <location>
        <begin position="296"/>
        <end position="320"/>
    </location>
</feature>
<dbReference type="Proteomes" id="UP000023152">
    <property type="component" value="Unassembled WGS sequence"/>
</dbReference>
<evidence type="ECO:0000256" key="3">
    <source>
        <dbReference type="ARBA" id="ARBA00022692"/>
    </source>
</evidence>
<feature type="transmembrane region" description="Helical" evidence="7">
    <location>
        <begin position="271"/>
        <end position="290"/>
    </location>
</feature>
<reference evidence="8 9" key="1">
    <citation type="journal article" date="2013" name="Curr. Biol.">
        <title>The Genome of the Foraminiferan Reticulomyxa filosa.</title>
        <authorList>
            <person name="Glockner G."/>
            <person name="Hulsmann N."/>
            <person name="Schleicher M."/>
            <person name="Noegel A.A."/>
            <person name="Eichinger L."/>
            <person name="Gallinger C."/>
            <person name="Pawlowski J."/>
            <person name="Sierra R."/>
            <person name="Euteneuer U."/>
            <person name="Pillet L."/>
            <person name="Moustafa A."/>
            <person name="Platzer M."/>
            <person name="Groth M."/>
            <person name="Szafranski K."/>
            <person name="Schliwa M."/>
        </authorList>
    </citation>
    <scope>NUCLEOTIDE SEQUENCE [LARGE SCALE GENOMIC DNA]</scope>
</reference>
<accession>X6LNM2</accession>
<dbReference type="EMBL" id="ASPP01033048">
    <property type="protein sequence ID" value="ETO03528.1"/>
    <property type="molecule type" value="Genomic_DNA"/>
</dbReference>
<keyword evidence="6 7" id="KW-0472">Membrane</keyword>
<evidence type="ECO:0000256" key="5">
    <source>
        <dbReference type="ARBA" id="ARBA00022989"/>
    </source>
</evidence>